<dbReference type="Proteomes" id="UP001165366">
    <property type="component" value="Unassembled WGS sequence"/>
</dbReference>
<gene>
    <name evidence="1" type="ORF">L6773_17565</name>
</gene>
<proteinExistence type="predicted"/>
<evidence type="ECO:0008006" key="3">
    <source>
        <dbReference type="Google" id="ProtNLM"/>
    </source>
</evidence>
<dbReference type="RefSeq" id="WP_237855777.1">
    <property type="nucleotide sequence ID" value="NZ_JAKLWS010000032.1"/>
</dbReference>
<reference evidence="1" key="1">
    <citation type="submission" date="2022-01" db="EMBL/GenBank/DDBJ databases">
        <authorList>
            <person name="Wang Y."/>
        </authorList>
    </citation>
    <scope>NUCLEOTIDE SEQUENCE</scope>
    <source>
        <strain evidence="1">WB101</strain>
    </source>
</reference>
<protein>
    <recommendedName>
        <fullName evidence="3">Winged helix-turn-helix domain-containing protein</fullName>
    </recommendedName>
</protein>
<reference evidence="1" key="2">
    <citation type="submission" date="2024-05" db="EMBL/GenBank/DDBJ databases">
        <title>Rhodohalobacter halophilus gen. nov., sp. nov., a moderately halophilic member of the family Balneolaceae.</title>
        <authorList>
            <person name="Xia J."/>
        </authorList>
    </citation>
    <scope>NUCLEOTIDE SEQUENCE</scope>
    <source>
        <strain evidence="1">WB101</strain>
    </source>
</reference>
<organism evidence="1 2">
    <name type="scientific">Rhodohalobacter sulfatireducens</name>
    <dbReference type="NCBI Taxonomy" id="2911366"/>
    <lineage>
        <taxon>Bacteria</taxon>
        <taxon>Pseudomonadati</taxon>
        <taxon>Balneolota</taxon>
        <taxon>Balneolia</taxon>
        <taxon>Balneolales</taxon>
        <taxon>Balneolaceae</taxon>
        <taxon>Rhodohalobacter</taxon>
    </lineage>
</organism>
<comment type="caution">
    <text evidence="1">The sequence shown here is derived from an EMBL/GenBank/DDBJ whole genome shotgun (WGS) entry which is preliminary data.</text>
</comment>
<name>A0ABS9KHQ3_9BACT</name>
<sequence>MDQQTFNNQLEETNRAFRNAPKTMKQVSVETGIDRPNICRYVAYLRKRNKIAVVKKDICPVTRHSAQFFSTDPELIPKPGQAELFKAERCRV</sequence>
<dbReference type="EMBL" id="JAKLWS010000032">
    <property type="protein sequence ID" value="MCG2590389.1"/>
    <property type="molecule type" value="Genomic_DNA"/>
</dbReference>
<accession>A0ABS9KHQ3</accession>
<evidence type="ECO:0000313" key="1">
    <source>
        <dbReference type="EMBL" id="MCG2590389.1"/>
    </source>
</evidence>
<keyword evidence="2" id="KW-1185">Reference proteome</keyword>
<evidence type="ECO:0000313" key="2">
    <source>
        <dbReference type="Proteomes" id="UP001165366"/>
    </source>
</evidence>